<keyword evidence="1" id="KW-0732">Signal</keyword>
<dbReference type="AlphaFoldDB" id="A0A1I7NCC4"/>
<protein>
    <submittedName>
        <fullName evidence="2">Uncharacterized protein</fullName>
    </submittedName>
</protein>
<keyword evidence="3" id="KW-1185">Reference proteome</keyword>
<name>A0A1I7NCC4_9HYPH</name>
<accession>A0A1I7NCC4</accession>
<dbReference type="STRING" id="429728.SAMN05216456_1608"/>
<proteinExistence type="predicted"/>
<dbReference type="EMBL" id="FPCK01000001">
    <property type="protein sequence ID" value="SFV32312.1"/>
    <property type="molecule type" value="Genomic_DNA"/>
</dbReference>
<gene>
    <name evidence="2" type="ORF">SAMN05216456_1608</name>
</gene>
<evidence type="ECO:0000256" key="1">
    <source>
        <dbReference type="SAM" id="SignalP"/>
    </source>
</evidence>
<evidence type="ECO:0000313" key="2">
    <source>
        <dbReference type="EMBL" id="SFV32312.1"/>
    </source>
</evidence>
<reference evidence="2 3" key="1">
    <citation type="submission" date="2016-10" db="EMBL/GenBank/DDBJ databases">
        <authorList>
            <person name="de Groot N.N."/>
        </authorList>
    </citation>
    <scope>NUCLEOTIDE SEQUENCE [LARGE SCALE GENOMIC DNA]</scope>
    <source>
        <strain evidence="2 3">IPL20</strain>
    </source>
</reference>
<feature type="chain" id="PRO_5011625347" evidence="1">
    <location>
        <begin position="21"/>
        <end position="535"/>
    </location>
</feature>
<organism evidence="2 3">
    <name type="scientific">Devosia crocina</name>
    <dbReference type="NCBI Taxonomy" id="429728"/>
    <lineage>
        <taxon>Bacteria</taxon>
        <taxon>Pseudomonadati</taxon>
        <taxon>Pseudomonadota</taxon>
        <taxon>Alphaproteobacteria</taxon>
        <taxon>Hyphomicrobiales</taxon>
        <taxon>Devosiaceae</taxon>
        <taxon>Devosia</taxon>
    </lineage>
</organism>
<evidence type="ECO:0000313" key="3">
    <source>
        <dbReference type="Proteomes" id="UP000199074"/>
    </source>
</evidence>
<sequence length="535" mass="59725">MRTSLATLVFCLLACGCASADEVEDLSRHIGKAVAAFEAASHYQEQCDRLDAASVSQRRDILADWRYGNDQADYDRVMSGLTRQIPELQEQLESQSAALAETISRDLQRDTAQCDKLDEVLSDEQFAVRSSVRELLSLTRKLGIDIPDRPEMVPLVKTLEETEILPLATLSARLEIQMAQIGSKEGARELRNLRAAREEHAEARLEADGVQILFGRVTEDDELREWRDDMQSAFKARCRSFSEDAHEARMAASVGQDMVLVGLPRGVVDSTEGGTVTLNNCSLFTLEETGRPMVQEEDSAGLMLRPLEFSEAYAGPAAGIALNDVDRLIYDASFDTRLDGFGNGYVDRQEDLYVLLRDGTAYLHQWSFPFTDLAVTLSQHREPDRWFTWAERDGKITLTSTGGVNSGAEHIIETPHRLVPFDAQLLDAEYYYLQVGMGGARQDRRFAFSEDGAVRYSRGGFVAGNLGTSYIIVSGEDDPDTLARYRIEDFTLILENDGEVERLFLARPESTDRKRPDTLVIEGTAYWLDDEAGGE</sequence>
<feature type="signal peptide" evidence="1">
    <location>
        <begin position="1"/>
        <end position="20"/>
    </location>
</feature>
<dbReference type="PROSITE" id="PS51257">
    <property type="entry name" value="PROKAR_LIPOPROTEIN"/>
    <property type="match status" value="1"/>
</dbReference>
<dbReference type="Proteomes" id="UP000199074">
    <property type="component" value="Unassembled WGS sequence"/>
</dbReference>